<comment type="similarity">
    <text evidence="4">Belongs to the cyclic nucleotide phosphodiesterase class-III family.</text>
</comment>
<dbReference type="GeneID" id="86971204"/>
<dbReference type="GO" id="GO:0016787">
    <property type="term" value="F:hydrolase activity"/>
    <property type="evidence" value="ECO:0007669"/>
    <property type="project" value="UniProtKB-KW"/>
</dbReference>
<gene>
    <name evidence="5" type="ORF">DBT54_08070</name>
</gene>
<evidence type="ECO:0000256" key="4">
    <source>
        <dbReference type="ARBA" id="ARBA00025742"/>
    </source>
</evidence>
<dbReference type="InterPro" id="IPR050884">
    <property type="entry name" value="CNP_phosphodiesterase-III"/>
</dbReference>
<dbReference type="RefSeq" id="WP_064292534.1">
    <property type="nucleotide sequence ID" value="NZ_JASODG010000010.1"/>
</dbReference>
<dbReference type="InterPro" id="IPR029052">
    <property type="entry name" value="Metallo-depent_PP-like"/>
</dbReference>
<reference evidence="5 6" key="1">
    <citation type="submission" date="2018-04" db="EMBL/GenBank/DDBJ databases">
        <title>Aerococcus urinae genomes.</title>
        <authorList>
            <person name="Hilt E."/>
            <person name="Gilbert N.M."/>
            <person name="Thomas-White K."/>
            <person name="Putonti C."/>
            <person name="Lewis A.L."/>
            <person name="Visck K.L."/>
            <person name="Wolfe A.J."/>
        </authorList>
    </citation>
    <scope>NUCLEOTIDE SEQUENCE [LARGE SCALE GENOMIC DNA]</scope>
    <source>
        <strain evidence="5 6">UMB7480</strain>
    </source>
</reference>
<dbReference type="Proteomes" id="UP000251923">
    <property type="component" value="Unassembled WGS sequence"/>
</dbReference>
<dbReference type="AlphaFoldDB" id="A0A178HFJ1"/>
<keyword evidence="1" id="KW-0479">Metal-binding</keyword>
<keyword evidence="2" id="KW-0378">Hydrolase</keyword>
<proteinExistence type="inferred from homology"/>
<evidence type="ECO:0000313" key="5">
    <source>
        <dbReference type="EMBL" id="RAV77785.1"/>
    </source>
</evidence>
<dbReference type="Pfam" id="PF00149">
    <property type="entry name" value="Metallophos"/>
    <property type="match status" value="1"/>
</dbReference>
<evidence type="ECO:0000256" key="1">
    <source>
        <dbReference type="ARBA" id="ARBA00022723"/>
    </source>
</evidence>
<dbReference type="Gene3D" id="3.60.21.10">
    <property type="match status" value="1"/>
</dbReference>
<comment type="caution">
    <text evidence="5">The sequence shown here is derived from an EMBL/GenBank/DDBJ whole genome shotgun (WGS) entry which is preliminary data.</text>
</comment>
<evidence type="ECO:0000256" key="3">
    <source>
        <dbReference type="ARBA" id="ARBA00023004"/>
    </source>
</evidence>
<evidence type="ECO:0000313" key="6">
    <source>
        <dbReference type="Proteomes" id="UP000251923"/>
    </source>
</evidence>
<dbReference type="InterPro" id="IPR004843">
    <property type="entry name" value="Calcineurin-like_PHP"/>
</dbReference>
<dbReference type="PANTHER" id="PTHR42988:SF2">
    <property type="entry name" value="CYCLIC NUCLEOTIDE PHOSPHODIESTERASE CBUA0032-RELATED"/>
    <property type="match status" value="1"/>
</dbReference>
<dbReference type="SUPFAM" id="SSF56300">
    <property type="entry name" value="Metallo-dependent phosphatases"/>
    <property type="match status" value="1"/>
</dbReference>
<organism evidence="5 6">
    <name type="scientific">Aerococcus urinae</name>
    <dbReference type="NCBI Taxonomy" id="1376"/>
    <lineage>
        <taxon>Bacteria</taxon>
        <taxon>Bacillati</taxon>
        <taxon>Bacillota</taxon>
        <taxon>Bacilli</taxon>
        <taxon>Lactobacillales</taxon>
        <taxon>Aerococcaceae</taxon>
        <taxon>Aerococcus</taxon>
    </lineage>
</organism>
<evidence type="ECO:0000256" key="2">
    <source>
        <dbReference type="ARBA" id="ARBA00022801"/>
    </source>
</evidence>
<accession>A0A178HFJ1</accession>
<name>A0A178HFJ1_9LACT</name>
<keyword evidence="3" id="KW-0408">Iron</keyword>
<dbReference type="EMBL" id="QMHM01000019">
    <property type="protein sequence ID" value="RAV77785.1"/>
    <property type="molecule type" value="Genomic_DNA"/>
</dbReference>
<dbReference type="PANTHER" id="PTHR42988">
    <property type="entry name" value="PHOSPHOHYDROLASE"/>
    <property type="match status" value="1"/>
</dbReference>
<sequence>MKILHLSDIHFKVKYSDSSTEYLQMLQLMQHPQLKLTHLINLLKNKGVEYDYVVITGDLCDDGTVEDYQQLKILLDSLLSVPYFVALGNHDIKENFYKGFLNQEDNRPYCKVFNLENFSIVSFDNSQYGLSNGFIDNERLNWLKETYRKLNNGPVLLMMHHHLIERQADIPALETPKVFRQILCDNPTMGILTGHTHHQFADYYQGIPYFTADAIAFAGQDMSDGKVRFDENYGANIYTIKDRKIINNTVYSLYTGKIIKEVQF</sequence>
<dbReference type="GO" id="GO:0046872">
    <property type="term" value="F:metal ion binding"/>
    <property type="evidence" value="ECO:0007669"/>
    <property type="project" value="UniProtKB-KW"/>
</dbReference>
<protein>
    <submittedName>
        <fullName evidence="5">Metallophosphoesterase</fullName>
    </submittedName>
</protein>